<protein>
    <submittedName>
        <fullName evidence="1">Uncharacterized protein</fullName>
    </submittedName>
</protein>
<gene>
    <name evidence="1" type="ORF">ABL78_8216</name>
</gene>
<name>A0A0N1IH95_LEPSE</name>
<dbReference type="AlphaFoldDB" id="A0A0N1IH95"/>
<reference evidence="1 2" key="1">
    <citation type="journal article" date="2015" name="PLoS Pathog.">
        <title>Leptomonas seymouri: Adaptations to the Dixenous Life Cycle Analyzed by Genome Sequencing, Transcriptome Profiling and Co-infection with Leishmania donovani.</title>
        <authorList>
            <person name="Kraeva N."/>
            <person name="Butenko A."/>
            <person name="Hlavacova J."/>
            <person name="Kostygov A."/>
            <person name="Myskova J."/>
            <person name="Grybchuk D."/>
            <person name="Lestinova T."/>
            <person name="Votypka J."/>
            <person name="Volf P."/>
            <person name="Opperdoes F."/>
            <person name="Flegontov P."/>
            <person name="Lukes J."/>
            <person name="Yurchenko V."/>
        </authorList>
    </citation>
    <scope>NUCLEOTIDE SEQUENCE [LARGE SCALE GENOMIC DNA]</scope>
    <source>
        <strain evidence="1 2">ATCC 30220</strain>
    </source>
</reference>
<dbReference type="VEuPathDB" id="TriTrypDB:Lsey_0550_0010"/>
<organism evidence="1 2">
    <name type="scientific">Leptomonas seymouri</name>
    <dbReference type="NCBI Taxonomy" id="5684"/>
    <lineage>
        <taxon>Eukaryota</taxon>
        <taxon>Discoba</taxon>
        <taxon>Euglenozoa</taxon>
        <taxon>Kinetoplastea</taxon>
        <taxon>Metakinetoplastina</taxon>
        <taxon>Trypanosomatida</taxon>
        <taxon>Trypanosomatidae</taxon>
        <taxon>Leishmaniinae</taxon>
        <taxon>Leptomonas</taxon>
    </lineage>
</organism>
<evidence type="ECO:0000313" key="2">
    <source>
        <dbReference type="Proteomes" id="UP000038009"/>
    </source>
</evidence>
<accession>A0A0N1IH95</accession>
<keyword evidence="2" id="KW-1185">Reference proteome</keyword>
<dbReference type="Proteomes" id="UP000038009">
    <property type="component" value="Unassembled WGS sequence"/>
</dbReference>
<proteinExistence type="predicted"/>
<comment type="caution">
    <text evidence="1">The sequence shown here is derived from an EMBL/GenBank/DDBJ whole genome shotgun (WGS) entry which is preliminary data.</text>
</comment>
<evidence type="ECO:0000313" key="1">
    <source>
        <dbReference type="EMBL" id="KPI82771.1"/>
    </source>
</evidence>
<sequence length="138" mass="16314">MSLGTKLLITNSPRRSSPELRRCRLMTPNNGRSLEMRSRRKWLLMSKFRRKNTLKEPVPITTVKCLLRTSWRILQRNPRRNLLTSLLTSLRRSLLRNPRRNLLTSLLKSLLRNPQRSLLTSLLTSLRRSLRRTSLNTL</sequence>
<dbReference type="EMBL" id="LJSK01000550">
    <property type="protein sequence ID" value="KPI82771.1"/>
    <property type="molecule type" value="Genomic_DNA"/>
</dbReference>